<dbReference type="SUPFAM" id="SSF53474">
    <property type="entry name" value="alpha/beta-Hydrolases"/>
    <property type="match status" value="1"/>
</dbReference>
<dbReference type="Gene3D" id="3.40.50.1820">
    <property type="entry name" value="alpha/beta hydrolase"/>
    <property type="match status" value="1"/>
</dbReference>
<comment type="caution">
    <text evidence="5">The sequence shown here is derived from an EMBL/GenBank/DDBJ whole genome shotgun (WGS) entry which is preliminary data.</text>
</comment>
<evidence type="ECO:0000256" key="3">
    <source>
        <dbReference type="SAM" id="MobiDB-lite"/>
    </source>
</evidence>
<keyword evidence="4" id="KW-0732">Signal</keyword>
<evidence type="ECO:0000256" key="2">
    <source>
        <dbReference type="ARBA" id="ARBA00022801"/>
    </source>
</evidence>
<feature type="region of interest" description="Disordered" evidence="3">
    <location>
        <begin position="249"/>
        <end position="272"/>
    </location>
</feature>
<dbReference type="InterPro" id="IPR029058">
    <property type="entry name" value="AB_hydrolase_fold"/>
</dbReference>
<dbReference type="Pfam" id="PF00756">
    <property type="entry name" value="Esterase"/>
    <property type="match status" value="1"/>
</dbReference>
<dbReference type="PANTHER" id="PTHR40841">
    <property type="entry name" value="SIDEROPHORE TRIACETYLFUSARININE C ESTERASE"/>
    <property type="match status" value="1"/>
</dbReference>
<accession>A0A261USQ1</accession>
<keyword evidence="6" id="KW-1185">Reference proteome</keyword>
<dbReference type="Proteomes" id="UP000216885">
    <property type="component" value="Unassembled WGS sequence"/>
</dbReference>
<proteinExistence type="inferred from homology"/>
<evidence type="ECO:0000313" key="6">
    <source>
        <dbReference type="Proteomes" id="UP000216885"/>
    </source>
</evidence>
<feature type="signal peptide" evidence="4">
    <location>
        <begin position="1"/>
        <end position="26"/>
    </location>
</feature>
<evidence type="ECO:0000256" key="4">
    <source>
        <dbReference type="SAM" id="SignalP"/>
    </source>
</evidence>
<dbReference type="InterPro" id="IPR000801">
    <property type="entry name" value="Esterase-like"/>
</dbReference>
<organism evidence="5 6">
    <name type="scientific">Bordetella genomosp. 4</name>
    <dbReference type="NCBI Taxonomy" id="463044"/>
    <lineage>
        <taxon>Bacteria</taxon>
        <taxon>Pseudomonadati</taxon>
        <taxon>Pseudomonadota</taxon>
        <taxon>Betaproteobacteria</taxon>
        <taxon>Burkholderiales</taxon>
        <taxon>Alcaligenaceae</taxon>
        <taxon>Bordetella</taxon>
    </lineage>
</organism>
<gene>
    <name evidence="5" type="ORF">CAL20_03090</name>
</gene>
<comment type="similarity">
    <text evidence="1">Belongs to the esterase D family.</text>
</comment>
<sequence length="320" mass="35248">MLRNDLSMKLSMLSLCCLLGTTYVHAQTPAAGQMPGMQLVGETVVDHPSEWYQFERHQIDSADGKRHYRIEISIPRAAAPAAGYPVLYMLDGNAAMATLKDADLAALARSGHPPVLVAIGYDVPTRNDVVSRAFDYTPPTYENGQRVHQEDDRGRAGGGADIFLEYIKSSIKPLVQSRVKVDPQKEYLWGHSYGGLFTLHTLYTQPNAFARYIVGDPSAWWNDGVLVQEWHAFDANKAAGKRIAILVGTKPRDPNRPMPNLPRAKPGRAPIENPRAVIGDMADGLRKAGGDVSYETFPQYGHGDMIRVSLERALEVAVQP</sequence>
<evidence type="ECO:0008006" key="7">
    <source>
        <dbReference type="Google" id="ProtNLM"/>
    </source>
</evidence>
<reference evidence="5 6" key="1">
    <citation type="submission" date="2017-05" db="EMBL/GenBank/DDBJ databases">
        <title>Complete and WGS of Bordetella genogroups.</title>
        <authorList>
            <person name="Spilker T."/>
            <person name="LiPuma J."/>
        </authorList>
    </citation>
    <scope>NUCLEOTIDE SEQUENCE [LARGE SCALE GENOMIC DNA]</scope>
    <source>
        <strain evidence="5 6">AU9919</strain>
    </source>
</reference>
<evidence type="ECO:0000313" key="5">
    <source>
        <dbReference type="EMBL" id="OZI64924.1"/>
    </source>
</evidence>
<dbReference type="AlphaFoldDB" id="A0A261USQ1"/>
<protein>
    <recommendedName>
        <fullName evidence="7">Esterase</fullName>
    </recommendedName>
</protein>
<dbReference type="GO" id="GO:0016788">
    <property type="term" value="F:hydrolase activity, acting on ester bonds"/>
    <property type="evidence" value="ECO:0007669"/>
    <property type="project" value="TreeGrafter"/>
</dbReference>
<name>A0A261USQ1_9BORD</name>
<dbReference type="InterPro" id="IPR052558">
    <property type="entry name" value="Siderophore_Hydrolase_D"/>
</dbReference>
<evidence type="ECO:0000256" key="1">
    <source>
        <dbReference type="ARBA" id="ARBA00005622"/>
    </source>
</evidence>
<dbReference type="PANTHER" id="PTHR40841:SF2">
    <property type="entry name" value="SIDEROPHORE-DEGRADING ESTERASE (EUROFUNG)"/>
    <property type="match status" value="1"/>
</dbReference>
<feature type="chain" id="PRO_5013260903" description="Esterase" evidence="4">
    <location>
        <begin position="27"/>
        <end position="320"/>
    </location>
</feature>
<keyword evidence="2" id="KW-0378">Hydrolase</keyword>
<dbReference type="EMBL" id="NEVQ01000003">
    <property type="protein sequence ID" value="OZI64924.1"/>
    <property type="molecule type" value="Genomic_DNA"/>
</dbReference>